<dbReference type="OrthoDB" id="10248252at2759"/>
<feature type="repeat" description="WD" evidence="4">
    <location>
        <begin position="616"/>
        <end position="642"/>
    </location>
</feature>
<dbReference type="SMART" id="SM00320">
    <property type="entry name" value="WD40"/>
    <property type="match status" value="4"/>
</dbReference>
<feature type="region of interest" description="Disordered" evidence="5">
    <location>
        <begin position="159"/>
        <end position="183"/>
    </location>
</feature>
<evidence type="ECO:0008006" key="8">
    <source>
        <dbReference type="Google" id="ProtNLM"/>
    </source>
</evidence>
<sequence length="963" mass="106850">MNESDQLIIFLKEVKRLKWTEITKEYLKDYPQSNYGRIQSRYSSFLNKRDRTEDPPTLVLPSRFAAEATIDWTSVHANTGPPHVKKEASDLGNTHLPRRTHVAKSQAVPRAVQQIRDDADSSSGESARQKHRSRRAAPVNYTWPQLRIVKGGFEELLDAEESSPQGRAGFGTHSHSEPPSDETLIITGRNRTLRSKPLDPDSSHRDAKLGLELQRNLRSAQQKRTPYLSSSQRFAMNESPKEWTWDQSSIQDWQGAILHVDFGPGELQIVEKVYFAAGAVAVTDSDSMQYNRPNVLMYGDTINSNIHELGKHYVKREKTENGANSTHAMYVSQDPKLFTTVSSVAFSPSGQIMYSAGYDHSVCIWDVSAGSQQPYMIRELQHKAPVDVLAINPAFDGMIATGTKRTTDKSIKLVKFSEEAIYDESWDHTKSNFASTKAVSRPDLKMSANALKFDMTGHFLLAGFGANMREDSGFDTSGDICLWDVQSETALSLHGSSRNVFDVTFNPRPAYHGLFAVGCVANGMVNRGTRSVVRFYSPQKDCKFTCPLELECKALDMNDIVWCPYDENLFAAGCTDGRSYLWDLRRPYQPLCILGHGSSLMPLQDGVPHERTDTGVRFLSWGQNARRLYSGSSDGVVKVWDVMQSQEDIFVKDLITTNSGIMSGAFAPDYSKLVLGEVNGTANVLEVGRDDVAVKEADKLIYRPYIEGDGDDAESDVAADKALPESTNTPAAEARKWLETGQLRMAPMGGLPKQQVIQGPNYGGPFDRSEDIYTQSLREEASKFQLAMTVTKGPSCNLPGCADNINTTTYEDVGDSGRSADRIPDELRRQWLDETPRVVPGKSKCAYCSRPAIPSLNADAAFCERHSFACLRCGSASHITKSTSIVQCGSCAGEWEIGALGYECSQQPETIGGDLHVPALRKFGKDLYLERLEDVDTAFGDEMNALTDYYYGLAIDWPESPPL</sequence>
<keyword evidence="3" id="KW-0677">Repeat</keyword>
<dbReference type="PANTHER" id="PTHR19842:SF0">
    <property type="entry name" value="TARGET OF RAPAMYCIN COMPLEX SUBUNIT LST8"/>
    <property type="match status" value="1"/>
</dbReference>
<keyword evidence="7" id="KW-1185">Reference proteome</keyword>
<proteinExistence type="inferred from homology"/>
<organism evidence="6 7">
    <name type="scientific">Didymella glomerata</name>
    <dbReference type="NCBI Taxonomy" id="749621"/>
    <lineage>
        <taxon>Eukaryota</taxon>
        <taxon>Fungi</taxon>
        <taxon>Dikarya</taxon>
        <taxon>Ascomycota</taxon>
        <taxon>Pezizomycotina</taxon>
        <taxon>Dothideomycetes</taxon>
        <taxon>Pleosporomycetidae</taxon>
        <taxon>Pleosporales</taxon>
        <taxon>Pleosporineae</taxon>
        <taxon>Didymellaceae</taxon>
        <taxon>Didymella</taxon>
    </lineage>
</organism>
<dbReference type="PROSITE" id="PS50082">
    <property type="entry name" value="WD_REPEATS_2"/>
    <property type="match status" value="2"/>
</dbReference>
<comment type="caution">
    <text evidence="6">The sequence shown here is derived from an EMBL/GenBank/DDBJ whole genome shotgun (WGS) entry which is preliminary data.</text>
</comment>
<dbReference type="PROSITE" id="PS50294">
    <property type="entry name" value="WD_REPEATS_REGION"/>
    <property type="match status" value="1"/>
</dbReference>
<dbReference type="InterPro" id="IPR015943">
    <property type="entry name" value="WD40/YVTN_repeat-like_dom_sf"/>
</dbReference>
<dbReference type="EMBL" id="JAPEUV010000047">
    <property type="protein sequence ID" value="KAJ4336593.1"/>
    <property type="molecule type" value="Genomic_DNA"/>
</dbReference>
<dbReference type="InterPro" id="IPR036322">
    <property type="entry name" value="WD40_repeat_dom_sf"/>
</dbReference>
<dbReference type="InterPro" id="IPR037588">
    <property type="entry name" value="MLST8"/>
</dbReference>
<dbReference type="GO" id="GO:0031931">
    <property type="term" value="C:TORC1 complex"/>
    <property type="evidence" value="ECO:0007669"/>
    <property type="project" value="InterPro"/>
</dbReference>
<name>A0A9W8WYT0_9PLEO</name>
<dbReference type="PROSITE" id="PS00678">
    <property type="entry name" value="WD_REPEATS_1"/>
    <property type="match status" value="2"/>
</dbReference>
<feature type="region of interest" description="Disordered" evidence="5">
    <location>
        <begin position="75"/>
        <end position="94"/>
    </location>
</feature>
<dbReference type="InterPro" id="IPR001680">
    <property type="entry name" value="WD40_rpt"/>
</dbReference>
<accession>A0A9W8WYT0</accession>
<evidence type="ECO:0000313" key="7">
    <source>
        <dbReference type="Proteomes" id="UP001140562"/>
    </source>
</evidence>
<reference evidence="6" key="1">
    <citation type="submission" date="2022-10" db="EMBL/GenBank/DDBJ databases">
        <title>Tapping the CABI collections for fungal endophytes: first genome assemblies for Collariella, Neodidymelliopsis, Ascochyta clinopodiicola, Didymella pomorum, Didymosphaeria variabile, Neocosmospora piperis and Neocucurbitaria cava.</title>
        <authorList>
            <person name="Hill R."/>
        </authorList>
    </citation>
    <scope>NUCLEOTIDE SEQUENCE</scope>
    <source>
        <strain evidence="6">IMI 360193</strain>
    </source>
</reference>
<protein>
    <recommendedName>
        <fullName evidence="8">WD40 repeat-like protein</fullName>
    </recommendedName>
</protein>
<dbReference type="GO" id="GO:0032956">
    <property type="term" value="P:regulation of actin cytoskeleton organization"/>
    <property type="evidence" value="ECO:0007669"/>
    <property type="project" value="TreeGrafter"/>
</dbReference>
<feature type="repeat" description="WD" evidence="4">
    <location>
        <begin position="341"/>
        <end position="375"/>
    </location>
</feature>
<evidence type="ECO:0000256" key="2">
    <source>
        <dbReference type="ARBA" id="ARBA00022574"/>
    </source>
</evidence>
<dbReference type="Proteomes" id="UP001140562">
    <property type="component" value="Unassembled WGS sequence"/>
</dbReference>
<feature type="region of interest" description="Disordered" evidence="5">
    <location>
        <begin position="100"/>
        <end position="138"/>
    </location>
</feature>
<dbReference type="PANTHER" id="PTHR19842">
    <property type="entry name" value="G BETA-LIKE PROTEIN GBL"/>
    <property type="match status" value="1"/>
</dbReference>
<gene>
    <name evidence="6" type="ORF">N0V87_005301</name>
</gene>
<dbReference type="SUPFAM" id="SSF50978">
    <property type="entry name" value="WD40 repeat-like"/>
    <property type="match status" value="1"/>
</dbReference>
<comment type="similarity">
    <text evidence="1">Belongs to the WD repeat LST8 family.</text>
</comment>
<dbReference type="Pfam" id="PF00400">
    <property type="entry name" value="WD40"/>
    <property type="match status" value="2"/>
</dbReference>
<evidence type="ECO:0000256" key="3">
    <source>
        <dbReference type="ARBA" id="ARBA00022737"/>
    </source>
</evidence>
<evidence type="ECO:0000256" key="5">
    <source>
        <dbReference type="SAM" id="MobiDB-lite"/>
    </source>
</evidence>
<dbReference type="InterPro" id="IPR019775">
    <property type="entry name" value="WD40_repeat_CS"/>
</dbReference>
<feature type="region of interest" description="Disordered" evidence="5">
    <location>
        <begin position="711"/>
        <end position="730"/>
    </location>
</feature>
<dbReference type="GO" id="GO:0031932">
    <property type="term" value="C:TORC2 complex"/>
    <property type="evidence" value="ECO:0007669"/>
    <property type="project" value="InterPro"/>
</dbReference>
<dbReference type="AlphaFoldDB" id="A0A9W8WYT0"/>
<dbReference type="Gene3D" id="2.130.10.10">
    <property type="entry name" value="YVTN repeat-like/Quinoprotein amine dehydrogenase"/>
    <property type="match status" value="1"/>
</dbReference>
<keyword evidence="2 4" id="KW-0853">WD repeat</keyword>
<dbReference type="GO" id="GO:0031929">
    <property type="term" value="P:TOR signaling"/>
    <property type="evidence" value="ECO:0007669"/>
    <property type="project" value="InterPro"/>
</dbReference>
<evidence type="ECO:0000256" key="4">
    <source>
        <dbReference type="PROSITE-ProRule" id="PRU00221"/>
    </source>
</evidence>
<evidence type="ECO:0000256" key="1">
    <source>
        <dbReference type="ARBA" id="ARBA00009890"/>
    </source>
</evidence>
<evidence type="ECO:0000313" key="6">
    <source>
        <dbReference type="EMBL" id="KAJ4336593.1"/>
    </source>
</evidence>